<dbReference type="Ensembl" id="ENSCSAVT00000008355.1">
    <property type="protein sequence ID" value="ENSCSAVP00000008247.1"/>
    <property type="gene ID" value="ENSCSAVG00000004913.1"/>
</dbReference>
<evidence type="ECO:0000256" key="1">
    <source>
        <dbReference type="SAM" id="MobiDB-lite"/>
    </source>
</evidence>
<proteinExistence type="predicted"/>
<dbReference type="HOGENOM" id="CLU_1122257_0_0_1"/>
<reference evidence="3" key="1">
    <citation type="submission" date="2003-08" db="EMBL/GenBank/DDBJ databases">
        <authorList>
            <person name="Birren B."/>
            <person name="Nusbaum C."/>
            <person name="Abebe A."/>
            <person name="Abouelleil A."/>
            <person name="Adekoya E."/>
            <person name="Ait-zahra M."/>
            <person name="Allen N."/>
            <person name="Allen T."/>
            <person name="An P."/>
            <person name="Anderson M."/>
            <person name="Anderson S."/>
            <person name="Arachchi H."/>
            <person name="Armbruster J."/>
            <person name="Bachantsang P."/>
            <person name="Baldwin J."/>
            <person name="Barry A."/>
            <person name="Bayul T."/>
            <person name="Blitshsteyn B."/>
            <person name="Bloom T."/>
            <person name="Blye J."/>
            <person name="Boguslavskiy L."/>
            <person name="Borowsky M."/>
            <person name="Boukhgalter B."/>
            <person name="Brunache A."/>
            <person name="Butler J."/>
            <person name="Calixte N."/>
            <person name="Calvo S."/>
            <person name="Camarata J."/>
            <person name="Campo K."/>
            <person name="Chang J."/>
            <person name="Cheshatsang Y."/>
            <person name="Citroen M."/>
            <person name="Collymore A."/>
            <person name="Considine T."/>
            <person name="Cook A."/>
            <person name="Cooke P."/>
            <person name="Corum B."/>
            <person name="Cuomo C."/>
            <person name="David R."/>
            <person name="Dawoe T."/>
            <person name="Degray S."/>
            <person name="Dodge S."/>
            <person name="Dooley K."/>
            <person name="Dorje P."/>
            <person name="Dorjee K."/>
            <person name="Dorris L."/>
            <person name="Duffey N."/>
            <person name="Dupes A."/>
            <person name="Elkins T."/>
            <person name="Engels R."/>
            <person name="Erickson J."/>
            <person name="Farina A."/>
            <person name="Faro S."/>
            <person name="Ferreira P."/>
            <person name="Fischer H."/>
            <person name="Fitzgerald M."/>
            <person name="Foley K."/>
            <person name="Gage D."/>
            <person name="Galagan J."/>
            <person name="Gearin G."/>
            <person name="Gnerre S."/>
            <person name="Gnirke A."/>
            <person name="Goyette A."/>
            <person name="Graham J."/>
            <person name="Grandbois E."/>
            <person name="Gyaltsen K."/>
            <person name="Hafez N."/>
            <person name="Hagopian D."/>
            <person name="Hagos B."/>
            <person name="Hall J."/>
            <person name="Hatcher B."/>
            <person name="Heller A."/>
            <person name="Higgins H."/>
            <person name="Honan T."/>
            <person name="Horn A."/>
            <person name="Houde N."/>
            <person name="Hughes L."/>
            <person name="Hulme W."/>
            <person name="Husby E."/>
            <person name="Iliev I."/>
            <person name="Jaffe D."/>
            <person name="Jones C."/>
            <person name="Kamal M."/>
            <person name="Kamat A."/>
            <person name="Kamvysselis M."/>
            <person name="Karlsson E."/>
            <person name="Kells C."/>
            <person name="Kieu A."/>
            <person name="Kisner P."/>
            <person name="Kodira C."/>
            <person name="Kulbokas E."/>
            <person name="Labutti K."/>
            <person name="Lama D."/>
            <person name="Landers T."/>
            <person name="Leger J."/>
            <person name="Levine S."/>
            <person name="Lewis D."/>
            <person name="Lewis T."/>
            <person name="Lindblad-toh K."/>
            <person name="Liu X."/>
            <person name="Lokyitsang T."/>
            <person name="Lokyitsang Y."/>
            <person name="Lucien O."/>
            <person name="Lui A."/>
            <person name="Ma L.J."/>
            <person name="Mabbitt R."/>
            <person name="Macdonald J."/>
            <person name="Maclean C."/>
            <person name="Major J."/>
            <person name="Manning J."/>
            <person name="Marabella R."/>
            <person name="Maru K."/>
            <person name="Matthews C."/>
            <person name="Mauceli E."/>
            <person name="Mccarthy M."/>
            <person name="Mcdonough S."/>
            <person name="Mcghee T."/>
            <person name="Meldrim J."/>
            <person name="Meneus L."/>
            <person name="Mesirov J."/>
            <person name="Mihalev A."/>
            <person name="Mihova T."/>
            <person name="Mikkelsen T."/>
            <person name="Mlenga V."/>
            <person name="Moru K."/>
            <person name="Mozes J."/>
            <person name="Mulrain L."/>
            <person name="Munson G."/>
            <person name="Naylor J."/>
            <person name="Newes C."/>
            <person name="Nguyen C."/>
            <person name="Nguyen N."/>
            <person name="Nguyen T."/>
            <person name="Nicol R."/>
            <person name="Nielsen C."/>
            <person name="Nizzari M."/>
            <person name="Norbu C."/>
            <person name="Norbu N."/>
            <person name="O'donnell P."/>
            <person name="Okoawo O."/>
            <person name="O'leary S."/>
            <person name="Omotosho B."/>
            <person name="O'neill K."/>
            <person name="Osman S."/>
            <person name="Parker S."/>
            <person name="Perrin D."/>
            <person name="Phunkhang P."/>
            <person name="Piqani B."/>
            <person name="Purcell S."/>
            <person name="Rachupka T."/>
            <person name="Ramasamy U."/>
            <person name="Rameau R."/>
            <person name="Ray V."/>
            <person name="Raymond C."/>
            <person name="Retta R."/>
            <person name="Richardson S."/>
            <person name="Rise C."/>
            <person name="Rodriguez J."/>
            <person name="Rogers J."/>
            <person name="Rogov P."/>
            <person name="Rutman M."/>
            <person name="Schupbach R."/>
            <person name="Seaman C."/>
            <person name="Settipalli S."/>
            <person name="Sharpe T."/>
            <person name="Sheridan J."/>
            <person name="Sherpa N."/>
            <person name="Shi J."/>
            <person name="Smirnov S."/>
            <person name="Smith C."/>
            <person name="Sougnez C."/>
            <person name="Spencer B."/>
            <person name="Stalker J."/>
            <person name="Stange-thomann N."/>
            <person name="Stavropoulos S."/>
            <person name="Stetson K."/>
            <person name="Stone C."/>
            <person name="Stone S."/>
            <person name="Stubbs M."/>
            <person name="Talamas J."/>
            <person name="Tchuinga P."/>
            <person name="Tenzing P."/>
            <person name="Tesfaye S."/>
            <person name="Theodore J."/>
            <person name="Thoulutsang Y."/>
            <person name="Topham K."/>
            <person name="Towey S."/>
            <person name="Tsamla T."/>
            <person name="Tsomo N."/>
            <person name="Vallee D."/>
            <person name="Vassiliev H."/>
            <person name="Venkataraman V."/>
            <person name="Vinson J."/>
            <person name="Vo A."/>
            <person name="Wade C."/>
            <person name="Wang S."/>
            <person name="Wangchuk T."/>
            <person name="Wangdi T."/>
            <person name="Whittaker C."/>
            <person name="Wilkinson J."/>
            <person name="Wu Y."/>
            <person name="Wyman D."/>
            <person name="Yadav S."/>
            <person name="Yang S."/>
            <person name="Yang X."/>
            <person name="Yeager S."/>
            <person name="Yee E."/>
            <person name="Young G."/>
            <person name="Zainoun J."/>
            <person name="Zembeck L."/>
            <person name="Zimmer A."/>
            <person name="Zody M."/>
            <person name="Lander E."/>
        </authorList>
    </citation>
    <scope>NUCLEOTIDE SEQUENCE [LARGE SCALE GENOMIC DNA]</scope>
</reference>
<protein>
    <submittedName>
        <fullName evidence="2">Uncharacterized protein</fullName>
    </submittedName>
</protein>
<evidence type="ECO:0000313" key="2">
    <source>
        <dbReference type="Ensembl" id="ENSCSAVP00000008247.1"/>
    </source>
</evidence>
<accession>H2YSD7</accession>
<feature type="region of interest" description="Disordered" evidence="1">
    <location>
        <begin position="179"/>
        <end position="199"/>
    </location>
</feature>
<dbReference type="Proteomes" id="UP000007875">
    <property type="component" value="Unassembled WGS sequence"/>
</dbReference>
<dbReference type="AlphaFoldDB" id="H2YSD7"/>
<sequence length="248" mass="27571">MDANALRNLLSNFNDTCLTPEIVLDIAGTGVQGRLNETEFMRISPLFVYYMNNKTCQGSRPTLEAAMNGLLRNNGLCYERLTDIITSITNNEEYEQSCKNTFGAGKILTKSCLSDPLQIGYAFGSVLKSVIKVECALPSVRWFKEGVLNYYNKTENATISETEFNVLLTKLKIGTKAGQVSSHEGHRRRRSVDDHDDEKKCYSSDDIISMVGGKWGFPLSKLLETCPVIMQQVLTDSCVGETAKTVKP</sequence>
<keyword evidence="3" id="KW-1185">Reference proteome</keyword>
<reference evidence="2" key="3">
    <citation type="submission" date="2025-09" db="UniProtKB">
        <authorList>
            <consortium name="Ensembl"/>
        </authorList>
    </citation>
    <scope>IDENTIFICATION</scope>
</reference>
<dbReference type="InParanoid" id="H2YSD7"/>
<reference evidence="2" key="2">
    <citation type="submission" date="2025-08" db="UniProtKB">
        <authorList>
            <consortium name="Ensembl"/>
        </authorList>
    </citation>
    <scope>IDENTIFICATION</scope>
</reference>
<organism evidence="2 3">
    <name type="scientific">Ciona savignyi</name>
    <name type="common">Pacific transparent sea squirt</name>
    <dbReference type="NCBI Taxonomy" id="51511"/>
    <lineage>
        <taxon>Eukaryota</taxon>
        <taxon>Metazoa</taxon>
        <taxon>Chordata</taxon>
        <taxon>Tunicata</taxon>
        <taxon>Ascidiacea</taxon>
        <taxon>Phlebobranchia</taxon>
        <taxon>Cionidae</taxon>
        <taxon>Ciona</taxon>
    </lineage>
</organism>
<name>H2YSD7_CIOSA</name>
<evidence type="ECO:0000313" key="3">
    <source>
        <dbReference type="Proteomes" id="UP000007875"/>
    </source>
</evidence>